<organism evidence="1 2">
    <name type="scientific">Panagrolaimus sp. JU765</name>
    <dbReference type="NCBI Taxonomy" id="591449"/>
    <lineage>
        <taxon>Eukaryota</taxon>
        <taxon>Metazoa</taxon>
        <taxon>Ecdysozoa</taxon>
        <taxon>Nematoda</taxon>
        <taxon>Chromadorea</taxon>
        <taxon>Rhabditida</taxon>
        <taxon>Tylenchina</taxon>
        <taxon>Panagrolaimomorpha</taxon>
        <taxon>Panagrolaimoidea</taxon>
        <taxon>Panagrolaimidae</taxon>
        <taxon>Panagrolaimus</taxon>
    </lineage>
</organism>
<protein>
    <submittedName>
        <fullName evidence="2">Helicase ATP-binding domain-containing protein</fullName>
    </submittedName>
</protein>
<sequence length="256" mass="28892">MMQVIVVNAQIVVDALSHKIIDETMFALIVIDECHHCLGSQHPYRQLTTRLKKFKRESNSDCFRIIGLTSCALNRTVTAETIAERITLLENILGAKIISSDAVIQSSNPDSGEYDFTVLNKLEVFLHSLGDFDNATDSRGFILDCIRRVKGVMEDCGIYCAYKSAVQCAKKLKSMDDINSEDNMIILRIATTAFESFCFPLHSKLSRCHKFEAIFPYLSRQVILILESLEKFHDILTAKQLSLTAIVFLERKCSVV</sequence>
<reference evidence="2" key="1">
    <citation type="submission" date="2022-11" db="UniProtKB">
        <authorList>
            <consortium name="WormBaseParasite"/>
        </authorList>
    </citation>
    <scope>IDENTIFICATION</scope>
</reference>
<evidence type="ECO:0000313" key="1">
    <source>
        <dbReference type="Proteomes" id="UP000887576"/>
    </source>
</evidence>
<proteinExistence type="predicted"/>
<evidence type="ECO:0000313" key="2">
    <source>
        <dbReference type="WBParaSite" id="JU765_v2.g5179.t1"/>
    </source>
</evidence>
<accession>A0AC34RBU2</accession>
<dbReference type="WBParaSite" id="JU765_v2.g5179.t1">
    <property type="protein sequence ID" value="JU765_v2.g5179.t1"/>
    <property type="gene ID" value="JU765_v2.g5179"/>
</dbReference>
<dbReference type="Proteomes" id="UP000887576">
    <property type="component" value="Unplaced"/>
</dbReference>
<name>A0AC34RBU2_9BILA</name>